<keyword evidence="3 6" id="KW-0812">Transmembrane</keyword>
<feature type="transmembrane region" description="Helical" evidence="6">
    <location>
        <begin position="218"/>
        <end position="240"/>
    </location>
</feature>
<dbReference type="PANTHER" id="PTHR43701:SF2">
    <property type="entry name" value="MEMBRANE TRANSPORTER PROTEIN YJNA-RELATED"/>
    <property type="match status" value="1"/>
</dbReference>
<protein>
    <recommendedName>
        <fullName evidence="6">Probable membrane transporter protein</fullName>
    </recommendedName>
</protein>
<accession>D0C720</accession>
<feature type="transmembrane region" description="Helical" evidence="6">
    <location>
        <begin position="113"/>
        <end position="131"/>
    </location>
</feature>
<evidence type="ECO:0000256" key="2">
    <source>
        <dbReference type="ARBA" id="ARBA00009142"/>
    </source>
</evidence>
<evidence type="ECO:0000256" key="6">
    <source>
        <dbReference type="RuleBase" id="RU363041"/>
    </source>
</evidence>
<feature type="transmembrane region" description="Helical" evidence="6">
    <location>
        <begin position="12"/>
        <end position="37"/>
    </location>
</feature>
<reference evidence="8" key="1">
    <citation type="journal article" date="2012" name="PLoS ONE">
        <title>The success of Acinetobacter species; genetic, metabolic and virulence attributes.</title>
        <authorList>
            <person name="Peleg A.Y."/>
            <person name="de Breij A."/>
            <person name="Adams M.D."/>
            <person name="Cerqueira G.M."/>
            <person name="Mocali S."/>
            <person name="Galardini M."/>
            <person name="Nibbering P.H."/>
            <person name="Earl A.M."/>
            <person name="Ward D.V."/>
            <person name="Paterson D.L."/>
            <person name="Seifert H."/>
            <person name="Dijkshoorn L."/>
        </authorList>
    </citation>
    <scope>NUCLEOTIDE SEQUENCE [LARGE SCALE GENOMIC DNA]</scope>
    <source>
        <strain evidence="8">ATCC 19606 / DSM 30007 / JCM 6841 / CCUG 19606 / CIP 70.34 / NBRC 109757 / NCIMB 12457 / NCTC 12156 / 81</strain>
    </source>
</reference>
<comment type="subcellular location">
    <subcellularLocation>
        <location evidence="6">Cell membrane</location>
        <topology evidence="6">Multi-pass membrane protein</topology>
    </subcellularLocation>
    <subcellularLocation>
        <location evidence="1">Membrane</location>
        <topology evidence="1">Multi-pass membrane protein</topology>
    </subcellularLocation>
</comment>
<evidence type="ECO:0000256" key="3">
    <source>
        <dbReference type="ARBA" id="ARBA00022692"/>
    </source>
</evidence>
<dbReference type="Proteomes" id="UP000005740">
    <property type="component" value="Unassembled WGS sequence"/>
</dbReference>
<keyword evidence="5 6" id="KW-0472">Membrane</keyword>
<comment type="similarity">
    <text evidence="2 6">Belongs to the 4-toluene sulfonate uptake permease (TSUP) (TC 2.A.102) family.</text>
</comment>
<proteinExistence type="inferred from homology"/>
<gene>
    <name evidence="7" type="ORF">HMPREF0010_00550</name>
</gene>
<feature type="transmembrane region" description="Helical" evidence="6">
    <location>
        <begin position="151"/>
        <end position="176"/>
    </location>
</feature>
<feature type="transmembrane region" description="Helical" evidence="6">
    <location>
        <begin position="188"/>
        <end position="211"/>
    </location>
</feature>
<dbReference type="PANTHER" id="PTHR43701">
    <property type="entry name" value="MEMBRANE TRANSPORTER PROTEIN MJ0441-RELATED"/>
    <property type="match status" value="1"/>
</dbReference>
<feature type="transmembrane region" description="Helical" evidence="6">
    <location>
        <begin position="57"/>
        <end position="78"/>
    </location>
</feature>
<dbReference type="InterPro" id="IPR051598">
    <property type="entry name" value="TSUP/Inactive_protease-like"/>
</dbReference>
<organism evidence="7 8">
    <name type="scientific">Acinetobacter baumannii (strain ATCC 19606 / DSM 30007 / JCM 6841 / CCUG 19606 / CIP 70.34 / NBRC 109757 / NCIMB 12457 / NCTC 12156 / 81)</name>
    <dbReference type="NCBI Taxonomy" id="575584"/>
    <lineage>
        <taxon>Bacteria</taxon>
        <taxon>Pseudomonadati</taxon>
        <taxon>Pseudomonadota</taxon>
        <taxon>Gammaproteobacteria</taxon>
        <taxon>Moraxellales</taxon>
        <taxon>Moraxellaceae</taxon>
        <taxon>Acinetobacter</taxon>
        <taxon>Acinetobacter calcoaceticus/baumannii complex</taxon>
    </lineage>
</organism>
<sequence>MRKIIMLYELFLFGLLSGITTWLFGFGGGFVAVPLLYTVIIQKWSNESNIGIHAMQIAVATSAFVMLCSASFAVFRHYRSGHIDWQKIRFLWGGIALGGIVGAVMASLFNGNWLRWIFMGYVFITILDCYYRPGFIVTLRQKQHYGQNSELIKGGIIGWVAALLGVGGSVMTVPLLRRRGSSMAEAAAIANILTLPLSLTATLTYCVLSIWQSTPNGFIGLIWFEAALFLVAGTWIGLYFSEKFISKLPDLWRAKLYPLLLIIVLLVMLFVN</sequence>
<evidence type="ECO:0000256" key="4">
    <source>
        <dbReference type="ARBA" id="ARBA00022989"/>
    </source>
</evidence>
<name>D0C720_ACIB2</name>
<evidence type="ECO:0000313" key="7">
    <source>
        <dbReference type="EMBL" id="EEX04785.1"/>
    </source>
</evidence>
<feature type="transmembrane region" description="Helical" evidence="6">
    <location>
        <begin position="252"/>
        <end position="271"/>
    </location>
</feature>
<dbReference type="Pfam" id="PF01925">
    <property type="entry name" value="TauE"/>
    <property type="match status" value="1"/>
</dbReference>
<feature type="transmembrane region" description="Helical" evidence="6">
    <location>
        <begin position="90"/>
        <end position="107"/>
    </location>
</feature>
<evidence type="ECO:0000256" key="5">
    <source>
        <dbReference type="ARBA" id="ARBA00023136"/>
    </source>
</evidence>
<keyword evidence="6" id="KW-1003">Cell membrane</keyword>
<dbReference type="BioCyc" id="ABAU575584-HMP:GM69-555-MONOMER"/>
<keyword evidence="4 6" id="KW-1133">Transmembrane helix</keyword>
<evidence type="ECO:0000256" key="1">
    <source>
        <dbReference type="ARBA" id="ARBA00004141"/>
    </source>
</evidence>
<dbReference type="AlphaFoldDB" id="D0C720"/>
<dbReference type="EMBL" id="GG704572">
    <property type="protein sequence ID" value="EEX04785.1"/>
    <property type="molecule type" value="Genomic_DNA"/>
</dbReference>
<evidence type="ECO:0000313" key="8">
    <source>
        <dbReference type="Proteomes" id="UP000005740"/>
    </source>
</evidence>
<dbReference type="GO" id="GO:0005886">
    <property type="term" value="C:plasma membrane"/>
    <property type="evidence" value="ECO:0007669"/>
    <property type="project" value="UniProtKB-SubCell"/>
</dbReference>
<dbReference type="InterPro" id="IPR002781">
    <property type="entry name" value="TM_pro_TauE-like"/>
</dbReference>